<dbReference type="OrthoDB" id="18996at2759"/>
<feature type="compositionally biased region" description="Polar residues" evidence="9">
    <location>
        <begin position="1066"/>
        <end position="1087"/>
    </location>
</feature>
<feature type="region of interest" description="Disordered" evidence="9">
    <location>
        <begin position="965"/>
        <end position="1087"/>
    </location>
</feature>
<dbReference type="GO" id="GO:0140933">
    <property type="term" value="F:5'-(N(7)-methylguanosine 5'-triphospho)-[mRNA] hydrolase activity"/>
    <property type="evidence" value="ECO:0007669"/>
    <property type="project" value="InterPro"/>
</dbReference>
<dbReference type="STRING" id="645134.A0A0L0HD89"/>
<keyword evidence="12" id="KW-1185">Reference proteome</keyword>
<comment type="cofactor">
    <cofactor evidence="1">
        <name>Mn(2+)</name>
        <dbReference type="ChEBI" id="CHEBI:29035"/>
    </cofactor>
</comment>
<evidence type="ECO:0000256" key="3">
    <source>
        <dbReference type="ARBA" id="ARBA00005279"/>
    </source>
</evidence>
<feature type="region of interest" description="Disordered" evidence="9">
    <location>
        <begin position="545"/>
        <end position="572"/>
    </location>
</feature>
<sequence length="1444" mass="157533">MSFQDLTFQEVLDDLQSRFIINIPEEELASVERICFQIEQAHWFYEDFVREENPRLPSFSLKNFCAQFFRHCPLLHRWAHDHEKAFQNFMEYKVRVPVCGAIILNERLDKVLLVKGWKSSSGWGFPKGKINKDEPEAPCAIREVKEETGFDITPYLRVNEYVERTIKGQRIRLYILTGVPEATTFIPQTRKEIGDIRWHKLNDLPGWNKDENVPVSKGERRQKYYMVTAFVSGLRQWMSKYRKAKRQGKARNGRHLSIVMGYNTATDSEGEGATSDAGIRSGTESGIDSRMPTASVVGNYQLLRRTDVAKQGAATPVMDAQVAAQSIKALIGVGASVNTPAVGVQVDMQSHVSKEMPPVVFGVSVRSTTLNEPVEQPVPPFHAHTQQYQSAQLPHSSSTTLTISTPHSAVGAPPSFPVGIAPNLGMVFGQPAASGTPQSIRQEARVPIPTPTHPDLSQHHPYLPNQILLPRSRHEIASTVPMPMPAAVSGQQTHKQSLLDILTKGSAAYPEATIPVPINPPPPTIPFQGAEPVVMPSRPTVLPPNYDSEPLREAFSGPPSRASVTSNADRGPAKQRMLLDILMGENRGSVTEQGPSNPTLPIANTGQAESHLKMMLGIGGGGVGGNQASSGADSASRWPLSTPGPPNFNAPALATLERYQSEVYSSRPEIPSSDNPENHLKALLGLGGSALSQPQHDPSNESHNRPSTAVSDTSAPLPPHNSTPRSPYHRFSLADFRRIQSDGAVPTEVHSPSLMRATSGPVNGPKMNGDGFTSVSGQAVEKKTVCTPVMCWVDDKLTEKDSLRLLRVYPANMGEPYFFFEFMQLARRLNCTASYCPSPLAHSCEHLRWRAATPVISSRMFKGISKARAGAKSQRPSLLPQRQESKSTAYDGDAQRLAAAFKVPSPKKEAKGSKDTCPGGAKELPTTQPALTVQDSVDEFDENCLEFALNDDLLTLLDDPNTGPSLSAPSLSHRPLVPTQTSLSSHHLTPASSSPPANQQQSPSHIQSTPASRPLQPRRPLGRRDPTAFLAVPTHSNHLPIESDVPPNAGALSPDRTSRFTHGRQLKSSSPSLAEQAAGESSNSLNKAFQDQESTQLTASFGHPKQSHEPAIPSPKPLTKPIFDLRVNRKSAISTSSVSPPRTTPHRDPLIPTQPSEYLHARAERLPSHTPPPLPEQFGAEVNVHMVGAQSTQERVPNADISAKPRLPGPAGKLPTLTHAEKAMLFGSKSASILLKGVKRSRPMSDAEEASNGKRLPTVTRTTLSQQDEDFTTLAWSNMLNTIKEYNASLNGISAFLRTSYEHKIPDLIALIKELRKTDVDGAAIFKDPTGEMQGAIHRNVFDHFGDAICNGTVLELRKISTFKPTGRAKYLNVTLANIVSIFTATGRPPRLMKDTNVPNLTGTPSSDSHQLEVSEVKENRDVDNTQAFLESLPGEPYDVDFDS</sequence>
<dbReference type="InterPro" id="IPR036189">
    <property type="entry name" value="DCP2_BoxA_sf"/>
</dbReference>
<dbReference type="Pfam" id="PF00293">
    <property type="entry name" value="NUDIX"/>
    <property type="match status" value="1"/>
</dbReference>
<dbReference type="SUPFAM" id="SSF140586">
    <property type="entry name" value="Dcp2 domain-like"/>
    <property type="match status" value="1"/>
</dbReference>
<comment type="subcellular location">
    <subcellularLocation>
        <location evidence="2">Cytoplasm</location>
    </subcellularLocation>
</comment>
<reference evidence="11 12" key="1">
    <citation type="submission" date="2009-08" db="EMBL/GenBank/DDBJ databases">
        <title>The Genome Sequence of Spizellomyces punctatus strain DAOM BR117.</title>
        <authorList>
            <consortium name="The Broad Institute Genome Sequencing Platform"/>
            <person name="Russ C."/>
            <person name="Cuomo C."/>
            <person name="Shea T."/>
            <person name="Young S.K."/>
            <person name="Zeng Q."/>
            <person name="Koehrsen M."/>
            <person name="Haas B."/>
            <person name="Borodovsky M."/>
            <person name="Guigo R."/>
            <person name="Alvarado L."/>
            <person name="Berlin A."/>
            <person name="Bochicchio J."/>
            <person name="Borenstein D."/>
            <person name="Chapman S."/>
            <person name="Chen Z."/>
            <person name="Engels R."/>
            <person name="Freedman E."/>
            <person name="Gellesch M."/>
            <person name="Goldberg J."/>
            <person name="Griggs A."/>
            <person name="Gujja S."/>
            <person name="Heiman D."/>
            <person name="Hepburn T."/>
            <person name="Howarth C."/>
            <person name="Jen D."/>
            <person name="Larson L."/>
            <person name="Lewis B."/>
            <person name="Mehta T."/>
            <person name="Park D."/>
            <person name="Pearson M."/>
            <person name="Roberts A."/>
            <person name="Saif S."/>
            <person name="Shenoy N."/>
            <person name="Sisk P."/>
            <person name="Stolte C."/>
            <person name="Sykes S."/>
            <person name="Thomson T."/>
            <person name="Walk T."/>
            <person name="White J."/>
            <person name="Yandava C."/>
            <person name="Burger G."/>
            <person name="Gray M.W."/>
            <person name="Holland P.W.H."/>
            <person name="King N."/>
            <person name="Lang F.B.F."/>
            <person name="Roger A.J."/>
            <person name="Ruiz-Trillo I."/>
            <person name="Lander E."/>
            <person name="Nusbaum C."/>
        </authorList>
    </citation>
    <scope>NUCLEOTIDE SEQUENCE [LARGE SCALE GENOMIC DNA]</scope>
    <source>
        <strain evidence="11 12">DAOM BR117</strain>
    </source>
</reference>
<dbReference type="GO" id="GO:0000184">
    <property type="term" value="P:nuclear-transcribed mRNA catabolic process, nonsense-mediated decay"/>
    <property type="evidence" value="ECO:0007669"/>
    <property type="project" value="InterPro"/>
</dbReference>
<dbReference type="PROSITE" id="PS00893">
    <property type="entry name" value="NUDIX_BOX"/>
    <property type="match status" value="1"/>
</dbReference>
<dbReference type="GO" id="GO:0003723">
    <property type="term" value="F:RNA binding"/>
    <property type="evidence" value="ECO:0007669"/>
    <property type="project" value="UniProtKB-KW"/>
</dbReference>
<evidence type="ECO:0000256" key="1">
    <source>
        <dbReference type="ARBA" id="ARBA00001936"/>
    </source>
</evidence>
<dbReference type="InterPro" id="IPR058570">
    <property type="entry name" value="HROB_OB"/>
</dbReference>
<name>A0A0L0HD89_SPIPD</name>
<keyword evidence="7" id="KW-0694">RNA-binding</keyword>
<dbReference type="GeneID" id="27689056"/>
<evidence type="ECO:0000313" key="11">
    <source>
        <dbReference type="EMBL" id="KNC99460.1"/>
    </source>
</evidence>
<dbReference type="GO" id="GO:0000725">
    <property type="term" value="P:recombinational repair"/>
    <property type="evidence" value="ECO:0007669"/>
    <property type="project" value="InterPro"/>
</dbReference>
<dbReference type="GO" id="GO:0030145">
    <property type="term" value="F:manganese ion binding"/>
    <property type="evidence" value="ECO:0007669"/>
    <property type="project" value="InterPro"/>
</dbReference>
<feature type="region of interest" description="Disordered" evidence="9">
    <location>
        <begin position="868"/>
        <end position="890"/>
    </location>
</feature>
<keyword evidence="4" id="KW-0963">Cytoplasm</keyword>
<evidence type="ECO:0000256" key="7">
    <source>
        <dbReference type="ARBA" id="ARBA00022884"/>
    </source>
</evidence>
<dbReference type="GO" id="GO:0000290">
    <property type="term" value="P:deadenylation-dependent decapping of nuclear-transcribed mRNA"/>
    <property type="evidence" value="ECO:0007669"/>
    <property type="project" value="InterPro"/>
</dbReference>
<dbReference type="VEuPathDB" id="FungiDB:SPPG_05695"/>
<evidence type="ECO:0000256" key="9">
    <source>
        <dbReference type="SAM" id="MobiDB-lite"/>
    </source>
</evidence>
<dbReference type="RefSeq" id="XP_016607500.1">
    <property type="nucleotide sequence ID" value="XM_016753910.1"/>
</dbReference>
<gene>
    <name evidence="11" type="ORF">SPPG_05695</name>
</gene>
<dbReference type="InParanoid" id="A0A0L0HD89"/>
<dbReference type="Pfam" id="PF05026">
    <property type="entry name" value="DCP2"/>
    <property type="match status" value="1"/>
</dbReference>
<feature type="compositionally biased region" description="Low complexity" evidence="9">
    <location>
        <begin position="990"/>
        <end position="1004"/>
    </location>
</feature>
<dbReference type="CDD" id="cd03672">
    <property type="entry name" value="NUDIX_Dcp2p_Nudt20"/>
    <property type="match status" value="1"/>
</dbReference>
<dbReference type="InterPro" id="IPR000086">
    <property type="entry name" value="NUDIX_hydrolase_dom"/>
</dbReference>
<dbReference type="SMART" id="SM01125">
    <property type="entry name" value="DCP2"/>
    <property type="match status" value="1"/>
</dbReference>
<dbReference type="GO" id="GO:0000932">
    <property type="term" value="C:P-body"/>
    <property type="evidence" value="ECO:0007669"/>
    <property type="project" value="TreeGrafter"/>
</dbReference>
<dbReference type="PANTHER" id="PTHR23114:SF17">
    <property type="entry name" value="M7GPPPN-MRNA HYDROLASE"/>
    <property type="match status" value="1"/>
</dbReference>
<feature type="region of interest" description="Disordered" evidence="9">
    <location>
        <begin position="265"/>
        <end position="291"/>
    </location>
</feature>
<dbReference type="SUPFAM" id="SSF55811">
    <property type="entry name" value="Nudix"/>
    <property type="match status" value="1"/>
</dbReference>
<evidence type="ECO:0000256" key="5">
    <source>
        <dbReference type="ARBA" id="ARBA00022723"/>
    </source>
</evidence>
<evidence type="ECO:0000313" key="12">
    <source>
        <dbReference type="Proteomes" id="UP000053201"/>
    </source>
</evidence>
<comment type="similarity">
    <text evidence="3">Belongs to the Nudix hydrolase family. DCP2 subfamily.</text>
</comment>
<feature type="compositionally biased region" description="Polar residues" evidence="9">
    <location>
        <begin position="874"/>
        <end position="888"/>
    </location>
</feature>
<dbReference type="eggNOG" id="KOG2937">
    <property type="taxonomic scope" value="Eukaryota"/>
</dbReference>
<dbReference type="EMBL" id="KQ257458">
    <property type="protein sequence ID" value="KNC99460.1"/>
    <property type="molecule type" value="Genomic_DNA"/>
</dbReference>
<feature type="region of interest" description="Disordered" evidence="9">
    <location>
        <begin position="615"/>
        <end position="651"/>
    </location>
</feature>
<proteinExistence type="inferred from homology"/>
<feature type="region of interest" description="Disordered" evidence="9">
    <location>
        <begin position="1191"/>
        <end position="1211"/>
    </location>
</feature>
<keyword evidence="8" id="KW-0464">Manganese</keyword>
<keyword evidence="6" id="KW-0378">Hydrolase</keyword>
<dbReference type="InterPro" id="IPR044099">
    <property type="entry name" value="Dcp2_NUDIX"/>
</dbReference>
<dbReference type="Gene3D" id="1.10.10.1050">
    <property type="entry name" value="Dcp2, box A domain"/>
    <property type="match status" value="1"/>
</dbReference>
<dbReference type="Proteomes" id="UP000053201">
    <property type="component" value="Unassembled WGS sequence"/>
</dbReference>
<evidence type="ECO:0000256" key="2">
    <source>
        <dbReference type="ARBA" id="ARBA00004496"/>
    </source>
</evidence>
<feature type="region of interest" description="Disordered" evidence="9">
    <location>
        <begin position="1100"/>
        <end position="1153"/>
    </location>
</feature>
<feature type="region of interest" description="Disordered" evidence="9">
    <location>
        <begin position="744"/>
        <end position="765"/>
    </location>
</feature>
<feature type="region of interest" description="Disordered" evidence="9">
    <location>
        <begin position="688"/>
        <end position="728"/>
    </location>
</feature>
<evidence type="ECO:0000256" key="4">
    <source>
        <dbReference type="ARBA" id="ARBA00022490"/>
    </source>
</evidence>
<dbReference type="InterPro" id="IPR015797">
    <property type="entry name" value="NUDIX_hydrolase-like_dom_sf"/>
</dbReference>
<dbReference type="Pfam" id="PF15072">
    <property type="entry name" value="HROB"/>
    <property type="match status" value="1"/>
</dbReference>
<evidence type="ECO:0000256" key="6">
    <source>
        <dbReference type="ARBA" id="ARBA00022801"/>
    </source>
</evidence>
<dbReference type="FunFam" id="3.90.79.10:FF:000003">
    <property type="entry name" value="M7GpppN-mRNA hydrolase isoform 2"/>
    <property type="match status" value="1"/>
</dbReference>
<dbReference type="OMA" id="QSHCEAN"/>
<evidence type="ECO:0000259" key="10">
    <source>
        <dbReference type="PROSITE" id="PS51462"/>
    </source>
</evidence>
<accession>A0A0L0HD89</accession>
<dbReference type="PANTHER" id="PTHR23114">
    <property type="entry name" value="M7GPPPN-MRNA HYDROLASE"/>
    <property type="match status" value="1"/>
</dbReference>
<dbReference type="FunFam" id="1.10.10.1050:FF:000003">
    <property type="entry name" value="Decapping enzyme Dcp2, putative"/>
    <property type="match status" value="1"/>
</dbReference>
<dbReference type="PROSITE" id="PS51462">
    <property type="entry name" value="NUDIX"/>
    <property type="match status" value="1"/>
</dbReference>
<feature type="compositionally biased region" description="Polar residues" evidence="9">
    <location>
        <begin position="978"/>
        <end position="987"/>
    </location>
</feature>
<keyword evidence="5" id="KW-0479">Metal-binding</keyword>
<feature type="compositionally biased region" description="Polar residues" evidence="9">
    <location>
        <begin position="705"/>
        <end position="715"/>
    </location>
</feature>
<dbReference type="InterPro" id="IPR007722">
    <property type="entry name" value="DCP2_BoxA"/>
</dbReference>
<feature type="region of interest" description="Disordered" evidence="9">
    <location>
        <begin position="904"/>
        <end position="929"/>
    </location>
</feature>
<feature type="domain" description="Nudix hydrolase" evidence="10">
    <location>
        <begin position="94"/>
        <end position="221"/>
    </location>
</feature>
<organism evidence="11 12">
    <name type="scientific">Spizellomyces punctatus (strain DAOM BR117)</name>
    <dbReference type="NCBI Taxonomy" id="645134"/>
    <lineage>
        <taxon>Eukaryota</taxon>
        <taxon>Fungi</taxon>
        <taxon>Fungi incertae sedis</taxon>
        <taxon>Chytridiomycota</taxon>
        <taxon>Chytridiomycota incertae sedis</taxon>
        <taxon>Chytridiomycetes</taxon>
        <taxon>Spizellomycetales</taxon>
        <taxon>Spizellomycetaceae</taxon>
        <taxon>Spizellomyces</taxon>
    </lineage>
</organism>
<dbReference type="InterPro" id="IPR020084">
    <property type="entry name" value="NUDIX_hydrolase_CS"/>
</dbReference>
<evidence type="ECO:0000256" key="8">
    <source>
        <dbReference type="ARBA" id="ARBA00023211"/>
    </source>
</evidence>
<protein>
    <recommendedName>
        <fullName evidence="10">Nudix hydrolase domain-containing protein</fullName>
    </recommendedName>
</protein>
<dbReference type="Gene3D" id="3.90.79.10">
    <property type="entry name" value="Nucleoside Triphosphate Pyrophosphohydrolase"/>
    <property type="match status" value="1"/>
</dbReference>